<dbReference type="CDD" id="cd07516">
    <property type="entry name" value="HAD_Pase"/>
    <property type="match status" value="1"/>
</dbReference>
<evidence type="ECO:0000313" key="1">
    <source>
        <dbReference type="EMBL" id="ACZ18353.1"/>
    </source>
</evidence>
<proteinExistence type="predicted"/>
<dbReference type="SFLD" id="SFLDG01140">
    <property type="entry name" value="C2.B:_Phosphomannomutase_and_P"/>
    <property type="match status" value="1"/>
</dbReference>
<reference evidence="1 2" key="1">
    <citation type="journal article" date="2009" name="Stand. Genomic Sci.">
        <title>Complete genome sequence of Thermanaerovibrio acidaminovorans type strain (Su883).</title>
        <authorList>
            <person name="Chovatia M."/>
            <person name="Sikorski J."/>
            <person name="Schroder M."/>
            <person name="Lapidus A."/>
            <person name="Nolan M."/>
            <person name="Tice H."/>
            <person name="Glavina Del Rio T."/>
            <person name="Copeland A."/>
            <person name="Cheng J.F."/>
            <person name="Lucas S."/>
            <person name="Chen F."/>
            <person name="Bruce D."/>
            <person name="Goodwin L."/>
            <person name="Pitluck S."/>
            <person name="Ivanova N."/>
            <person name="Mavromatis K."/>
            <person name="Ovchinnikova G."/>
            <person name="Pati A."/>
            <person name="Chen A."/>
            <person name="Palaniappan K."/>
            <person name="Land M."/>
            <person name="Hauser L."/>
            <person name="Chang Y.J."/>
            <person name="Jeffries C.D."/>
            <person name="Chain P."/>
            <person name="Saunders E."/>
            <person name="Detter J.C."/>
            <person name="Brettin T."/>
            <person name="Rohde M."/>
            <person name="Goker M."/>
            <person name="Spring S."/>
            <person name="Bristow J."/>
            <person name="Markowitz V."/>
            <person name="Hugenholtz P."/>
            <person name="Kyrpides N.C."/>
            <person name="Klenk H.P."/>
            <person name="Eisen J.A."/>
        </authorList>
    </citation>
    <scope>NUCLEOTIDE SEQUENCE [LARGE SCALE GENOMIC DNA]</scope>
    <source>
        <strain evidence="2">ATCC 49978 / DSM 6589 / Su883</strain>
    </source>
</reference>
<sequence>MIRLLALDMDGTILDEGGVLPPRRAELLRELADEGIRITFVTGRMFRSAVRYGEMVPLGAPLVAYNGAMIVDLMGVMWYHDPIPEEETRRVLGFFRDWGVYVQAYNREELWVEEATSPASRYYARLSGVEPTQVGDDLYRGGFASTKILAVEEDPKRMEELIREARSSFPSLDFYTSKGQFLEVMLKGVNKGRSLEMLIYFLGIQKDQVLVMGDGDNDSHMLSSFPNSVAVAGASDLAKRSARFVVPQGAEPVEWIRDNVICGAEPCRCGG</sequence>
<dbReference type="InterPro" id="IPR023214">
    <property type="entry name" value="HAD_sf"/>
</dbReference>
<dbReference type="InterPro" id="IPR036412">
    <property type="entry name" value="HAD-like_sf"/>
</dbReference>
<dbReference type="SFLD" id="SFLDS00003">
    <property type="entry name" value="Haloacid_Dehalogenase"/>
    <property type="match status" value="1"/>
</dbReference>
<dbReference type="eggNOG" id="COG0561">
    <property type="taxonomic scope" value="Bacteria"/>
</dbReference>
<dbReference type="OrthoDB" id="9781413at2"/>
<dbReference type="GO" id="GO:0005829">
    <property type="term" value="C:cytosol"/>
    <property type="evidence" value="ECO:0007669"/>
    <property type="project" value="TreeGrafter"/>
</dbReference>
<dbReference type="AlphaFoldDB" id="D1B7V0"/>
<dbReference type="EMBL" id="CP001818">
    <property type="protein sequence ID" value="ACZ18353.1"/>
    <property type="molecule type" value="Genomic_DNA"/>
</dbReference>
<dbReference type="HOGENOM" id="CLU_044146_0_2_0"/>
<dbReference type="STRING" id="525903.Taci_0113"/>
<evidence type="ECO:0000313" key="2">
    <source>
        <dbReference type="Proteomes" id="UP000002030"/>
    </source>
</evidence>
<dbReference type="EnsemblBacteria" id="ACZ18353">
    <property type="protein sequence ID" value="ACZ18353"/>
    <property type="gene ID" value="Taci_0113"/>
</dbReference>
<dbReference type="KEGG" id="tai:Taci_0113"/>
<dbReference type="GO" id="GO:0016791">
    <property type="term" value="F:phosphatase activity"/>
    <property type="evidence" value="ECO:0007669"/>
    <property type="project" value="UniProtKB-ARBA"/>
</dbReference>
<dbReference type="PANTHER" id="PTHR10000">
    <property type="entry name" value="PHOSPHOSERINE PHOSPHATASE"/>
    <property type="match status" value="1"/>
</dbReference>
<dbReference type="SUPFAM" id="SSF56784">
    <property type="entry name" value="HAD-like"/>
    <property type="match status" value="1"/>
</dbReference>
<dbReference type="PANTHER" id="PTHR10000:SF8">
    <property type="entry name" value="HAD SUPERFAMILY HYDROLASE-LIKE, TYPE 3"/>
    <property type="match status" value="1"/>
</dbReference>
<gene>
    <name evidence="1" type="ordered locus">Taci_0113</name>
</gene>
<name>D1B7V0_THEAS</name>
<dbReference type="InterPro" id="IPR006379">
    <property type="entry name" value="HAD-SF_hydro_IIB"/>
</dbReference>
<dbReference type="Gene3D" id="3.30.1240.10">
    <property type="match status" value="1"/>
</dbReference>
<accession>D1B7V0</accession>
<keyword evidence="1" id="KW-0378">Hydrolase</keyword>
<organism evidence="1 2">
    <name type="scientific">Thermanaerovibrio acidaminovorans (strain ATCC 49978 / DSM 6589 / Su883)</name>
    <name type="common">Selenomonas acidaminovorans</name>
    <dbReference type="NCBI Taxonomy" id="525903"/>
    <lineage>
        <taxon>Bacteria</taxon>
        <taxon>Thermotogati</taxon>
        <taxon>Synergistota</taxon>
        <taxon>Synergistia</taxon>
        <taxon>Synergistales</taxon>
        <taxon>Synergistaceae</taxon>
        <taxon>Thermanaerovibrio</taxon>
    </lineage>
</organism>
<dbReference type="GO" id="GO:0000287">
    <property type="term" value="F:magnesium ion binding"/>
    <property type="evidence" value="ECO:0007669"/>
    <property type="project" value="TreeGrafter"/>
</dbReference>
<dbReference type="Proteomes" id="UP000002030">
    <property type="component" value="Chromosome"/>
</dbReference>
<dbReference type="NCBIfam" id="TIGR01484">
    <property type="entry name" value="HAD-SF-IIB"/>
    <property type="match status" value="1"/>
</dbReference>
<dbReference type="Gene3D" id="3.40.50.1000">
    <property type="entry name" value="HAD superfamily/HAD-like"/>
    <property type="match status" value="1"/>
</dbReference>
<protein>
    <submittedName>
        <fullName evidence="1">HAD-superfamily hydrolase, subfamily IIB</fullName>
    </submittedName>
</protein>
<dbReference type="Pfam" id="PF08282">
    <property type="entry name" value="Hydrolase_3"/>
    <property type="match status" value="1"/>
</dbReference>
<keyword evidence="2" id="KW-1185">Reference proteome</keyword>